<protein>
    <recommendedName>
        <fullName evidence="2">histidine kinase</fullName>
        <ecNumber evidence="2">2.7.13.3</ecNumber>
    </recommendedName>
</protein>
<evidence type="ECO:0000256" key="2">
    <source>
        <dbReference type="ARBA" id="ARBA00012438"/>
    </source>
</evidence>
<keyword evidence="14" id="KW-1185">Reference proteome</keyword>
<dbReference type="Gene3D" id="1.10.287.130">
    <property type="match status" value="1"/>
</dbReference>
<name>A0A8A4TNZ0_SULCO</name>
<evidence type="ECO:0000256" key="8">
    <source>
        <dbReference type="PROSITE-ProRule" id="PRU00169"/>
    </source>
</evidence>
<dbReference type="PRINTS" id="PR00344">
    <property type="entry name" value="BCTRLSENSOR"/>
</dbReference>
<evidence type="ECO:0000259" key="12">
    <source>
        <dbReference type="PROSITE" id="PS50110"/>
    </source>
</evidence>
<dbReference type="FunFam" id="3.30.565.10:FF:000006">
    <property type="entry name" value="Sensor histidine kinase WalK"/>
    <property type="match status" value="1"/>
</dbReference>
<dbReference type="PROSITE" id="PS01124">
    <property type="entry name" value="HTH_ARAC_FAMILY_2"/>
    <property type="match status" value="1"/>
</dbReference>
<keyword evidence="5" id="KW-0418">Kinase</keyword>
<feature type="domain" description="Histidine kinase" evidence="11">
    <location>
        <begin position="844"/>
        <end position="1058"/>
    </location>
</feature>
<dbReference type="Pfam" id="PF07494">
    <property type="entry name" value="Reg_prop"/>
    <property type="match status" value="4"/>
</dbReference>
<dbReference type="SUPFAM" id="SSF52172">
    <property type="entry name" value="CheY-like"/>
    <property type="match status" value="1"/>
</dbReference>
<dbReference type="InterPro" id="IPR018060">
    <property type="entry name" value="HTH_AraC"/>
</dbReference>
<dbReference type="InterPro" id="IPR013783">
    <property type="entry name" value="Ig-like_fold"/>
</dbReference>
<evidence type="ECO:0000256" key="5">
    <source>
        <dbReference type="ARBA" id="ARBA00022777"/>
    </source>
</evidence>
<organism evidence="13 14">
    <name type="scientific">Sulfidibacter corallicola</name>
    <dbReference type="NCBI Taxonomy" id="2818388"/>
    <lineage>
        <taxon>Bacteria</taxon>
        <taxon>Pseudomonadati</taxon>
        <taxon>Acidobacteriota</taxon>
        <taxon>Holophagae</taxon>
        <taxon>Acanthopleuribacterales</taxon>
        <taxon>Acanthopleuribacteraceae</taxon>
        <taxon>Sulfidibacter</taxon>
    </lineage>
</organism>
<dbReference type="CDD" id="cd00082">
    <property type="entry name" value="HisKA"/>
    <property type="match status" value="1"/>
</dbReference>
<dbReference type="SUPFAM" id="SSF47384">
    <property type="entry name" value="Homodimeric domain of signal transducing histidine kinase"/>
    <property type="match status" value="1"/>
</dbReference>
<keyword evidence="3 8" id="KW-0597">Phosphoprotein</keyword>
<dbReference type="PROSITE" id="PS50110">
    <property type="entry name" value="RESPONSE_REGULATORY"/>
    <property type="match status" value="1"/>
</dbReference>
<evidence type="ECO:0000256" key="1">
    <source>
        <dbReference type="ARBA" id="ARBA00000085"/>
    </source>
</evidence>
<dbReference type="SUPFAM" id="SSF55874">
    <property type="entry name" value="ATPase domain of HSP90 chaperone/DNA topoisomerase II/histidine kinase"/>
    <property type="match status" value="1"/>
</dbReference>
<dbReference type="Gene3D" id="1.10.10.60">
    <property type="entry name" value="Homeodomain-like"/>
    <property type="match status" value="1"/>
</dbReference>
<keyword evidence="9" id="KW-0812">Transmembrane</keyword>
<sequence length="1379" mass="152453">MLLFLCVLFFPFSGERPVRQFSVNDGLPSGIVYALTQDQVGHIWVGTKNGLVRYDGYRFTTVKSTNHMEVGGKADNVSDLETARNGDLWVATWGGGVLHRQAKRGTLRQYRRDPSNAASIGDNEVQVVLQDRKGRFFFGTHRHGLYCFDPATEAFSRIPLGDGNERIWSICEGRDGLIWVGTSVGLFGLGGPDPKPPTVVKAFSSQGPESSRLNHDEVREVYADREGTLWIGSRHGLNLLEPERGRIRRFDPNEHPVEMVQHPVNAVFRDSSGNVWVGATSGLFRYDASRDLFEVPRQIRDTGLKTADIRAIYEDRGQVLWVGTNGGGLFKVDLKPQKFAIVEGEQGLRPEIVVAVIEDPQGTLWFSSGRDGLYAVDADTGAMTLRLPILSESGPASGAPVVSIAVDGPGHLLLGTYGGGLLRYDCEKGTVQRFPDRSTHPNGLASDFIPDILVTSEGEVWVSLLNSGVARLLPDDRGFEHLGYDPDDATTLDGDQIEYLYEDTKGRIWASSSYGGLKLLERGSGTFVRFRHDPNNPRSIGSNQITAILEDDRGRLWVGTQVGLARFDGDGFAAIAEATKNFSIMAILADARGHLWLSGKKGLMRYEPETGNGRLFTVDDGLQSLNFHHNAAFKSPSGQMFFAGGNGVNAFFPDRVRDNPHLPTVHITSVDFPSRNAAHIGSDAEILLKASDRILTVEFAALDFTAPHLNRYAYRLEGLADEWTDLGNKHNLNLFTLPHGTHTLEIKGSNNDGHWNPEPAVLKIRKLPPIWRTWWAYGLYIGLVLFGLLVTIRIRTLVIQRRADRLEAMVLARTRELEQRNRQILEQKETIELLLKRKKELFANVSHEFRTPITLILEPIRKMRAMPETWTLHPVLEMVERNGTRLLRMVDQLLDLARLSMWSPAGGGPTALAPIATMMLGSFEPLSSQKGIVLEAEVVEDLWVPVAREVLEKIGTNLLSNAIKYTPEGGHIAIGVVADGDSVLWTVRDTGIGIPQESHQAVFNRFTRLHGEGSDRVPGAGIGLTLVKELVEANDGRIVLESEPGKGSAFTVIFSRCAPDAEDASRAESDEAIAGVAHPESEVVALECAVLHHYQSPDDAEPPAERSVQTRGKSVLVIEDNPDMRTYLVQHIESHGDYRCHAATDGDQGVAMAFEMCPDVVICDVMMPGQDGFAVVRTLKSDARTSHIPVLLLTARGDRDSRLQGWREWADEYMVKPFDSAELLLRIESLLEVRNILRNRHGRELNLTGSVAEAVETSLNEVDRMFLEKLEQTLATHYANPDYRLKELSHDMGMSPRPLQRKVKAVVNHTPLECLQRYRLTKAAEALKGGHKPSQVAFDVGFSSHSYFSKCFKAHFGVSPSEYAANPGGTAQDTAAPLA</sequence>
<dbReference type="RefSeq" id="WP_237381815.1">
    <property type="nucleotide sequence ID" value="NZ_CP071793.1"/>
</dbReference>
<dbReference type="Pfam" id="PF12833">
    <property type="entry name" value="HTH_18"/>
    <property type="match status" value="1"/>
</dbReference>
<dbReference type="Pfam" id="PF00512">
    <property type="entry name" value="HisKA"/>
    <property type="match status" value="1"/>
</dbReference>
<dbReference type="InterPro" id="IPR001789">
    <property type="entry name" value="Sig_transdc_resp-reg_receiver"/>
</dbReference>
<feature type="transmembrane region" description="Helical" evidence="9">
    <location>
        <begin position="774"/>
        <end position="792"/>
    </location>
</feature>
<dbReference type="PANTHER" id="PTHR43547">
    <property type="entry name" value="TWO-COMPONENT HISTIDINE KINASE"/>
    <property type="match status" value="1"/>
</dbReference>
<dbReference type="Gene3D" id="2.60.40.10">
    <property type="entry name" value="Immunoglobulins"/>
    <property type="match status" value="1"/>
</dbReference>
<dbReference type="SUPFAM" id="SSF46689">
    <property type="entry name" value="Homeodomain-like"/>
    <property type="match status" value="1"/>
</dbReference>
<dbReference type="Gene3D" id="3.40.50.2300">
    <property type="match status" value="1"/>
</dbReference>
<dbReference type="InterPro" id="IPR015943">
    <property type="entry name" value="WD40/YVTN_repeat-like_dom_sf"/>
</dbReference>
<dbReference type="Proteomes" id="UP000663929">
    <property type="component" value="Chromosome"/>
</dbReference>
<comment type="catalytic activity">
    <reaction evidence="1">
        <text>ATP + protein L-histidine = ADP + protein N-phospho-L-histidine.</text>
        <dbReference type="EC" id="2.7.13.3"/>
    </reaction>
</comment>
<dbReference type="InterPro" id="IPR011110">
    <property type="entry name" value="Reg_prop"/>
</dbReference>
<dbReference type="Pfam" id="PF00072">
    <property type="entry name" value="Response_reg"/>
    <property type="match status" value="1"/>
</dbReference>
<dbReference type="SUPFAM" id="SSF63829">
    <property type="entry name" value="Calcium-dependent phosphotriesterase"/>
    <property type="match status" value="3"/>
</dbReference>
<dbReference type="InterPro" id="IPR003661">
    <property type="entry name" value="HisK_dim/P_dom"/>
</dbReference>
<dbReference type="PANTHER" id="PTHR43547:SF2">
    <property type="entry name" value="HYBRID SIGNAL TRANSDUCTION HISTIDINE KINASE C"/>
    <property type="match status" value="1"/>
</dbReference>
<dbReference type="InterPro" id="IPR036890">
    <property type="entry name" value="HATPase_C_sf"/>
</dbReference>
<dbReference type="InterPro" id="IPR004358">
    <property type="entry name" value="Sig_transdc_His_kin-like_C"/>
</dbReference>
<evidence type="ECO:0000256" key="4">
    <source>
        <dbReference type="ARBA" id="ARBA00022679"/>
    </source>
</evidence>
<dbReference type="SMART" id="SM00342">
    <property type="entry name" value="HTH_ARAC"/>
    <property type="match status" value="1"/>
</dbReference>
<reference evidence="13" key="1">
    <citation type="submission" date="2021-03" db="EMBL/GenBank/DDBJ databases">
        <title>Acanthopleuribacteraceae sp. M133.</title>
        <authorList>
            <person name="Wang G."/>
        </authorList>
    </citation>
    <scope>NUCLEOTIDE SEQUENCE</scope>
    <source>
        <strain evidence="13">M133</strain>
    </source>
</reference>
<feature type="domain" description="Response regulatory" evidence="12">
    <location>
        <begin position="1114"/>
        <end position="1231"/>
    </location>
</feature>
<keyword evidence="9" id="KW-0472">Membrane</keyword>
<feature type="modified residue" description="4-aspartylphosphate" evidence="8">
    <location>
        <position position="1164"/>
    </location>
</feature>
<dbReference type="InterPro" id="IPR009057">
    <property type="entry name" value="Homeodomain-like_sf"/>
</dbReference>
<evidence type="ECO:0000256" key="6">
    <source>
        <dbReference type="ARBA" id="ARBA00023015"/>
    </source>
</evidence>
<dbReference type="SMART" id="SM00448">
    <property type="entry name" value="REC"/>
    <property type="match status" value="1"/>
</dbReference>
<dbReference type="GO" id="GO:0043565">
    <property type="term" value="F:sequence-specific DNA binding"/>
    <property type="evidence" value="ECO:0007669"/>
    <property type="project" value="InterPro"/>
</dbReference>
<dbReference type="Pfam" id="PF02518">
    <property type="entry name" value="HATPase_c"/>
    <property type="match status" value="1"/>
</dbReference>
<evidence type="ECO:0000313" key="14">
    <source>
        <dbReference type="Proteomes" id="UP000663929"/>
    </source>
</evidence>
<dbReference type="InterPro" id="IPR011123">
    <property type="entry name" value="Y_Y_Y"/>
</dbReference>
<dbReference type="PROSITE" id="PS50109">
    <property type="entry name" value="HIS_KIN"/>
    <property type="match status" value="1"/>
</dbReference>
<dbReference type="GO" id="GO:0000155">
    <property type="term" value="F:phosphorelay sensor kinase activity"/>
    <property type="evidence" value="ECO:0007669"/>
    <property type="project" value="InterPro"/>
</dbReference>
<proteinExistence type="predicted"/>
<keyword evidence="9" id="KW-1133">Transmembrane helix</keyword>
<dbReference type="Pfam" id="PF07495">
    <property type="entry name" value="Y_Y_Y"/>
    <property type="match status" value="1"/>
</dbReference>
<dbReference type="InterPro" id="IPR005467">
    <property type="entry name" value="His_kinase_dom"/>
</dbReference>
<dbReference type="GO" id="GO:0003700">
    <property type="term" value="F:DNA-binding transcription factor activity"/>
    <property type="evidence" value="ECO:0007669"/>
    <property type="project" value="InterPro"/>
</dbReference>
<dbReference type="SMART" id="SM00388">
    <property type="entry name" value="HisKA"/>
    <property type="match status" value="1"/>
</dbReference>
<feature type="domain" description="HTH araC/xylS-type" evidence="10">
    <location>
        <begin position="1268"/>
        <end position="1366"/>
    </location>
</feature>
<dbReference type="KEGG" id="scor:J3U87_04395"/>
<dbReference type="Gene3D" id="3.30.565.10">
    <property type="entry name" value="Histidine kinase-like ATPase, C-terminal domain"/>
    <property type="match status" value="1"/>
</dbReference>
<dbReference type="SMART" id="SM00387">
    <property type="entry name" value="HATPase_c"/>
    <property type="match status" value="1"/>
</dbReference>
<evidence type="ECO:0000259" key="11">
    <source>
        <dbReference type="PROSITE" id="PS50109"/>
    </source>
</evidence>
<gene>
    <name evidence="13" type="ORF">J3U87_04395</name>
</gene>
<accession>A0A8A4TNZ0</accession>
<keyword evidence="6" id="KW-0805">Transcription regulation</keyword>
<evidence type="ECO:0000256" key="9">
    <source>
        <dbReference type="SAM" id="Phobius"/>
    </source>
</evidence>
<evidence type="ECO:0000313" key="13">
    <source>
        <dbReference type="EMBL" id="QTD51689.1"/>
    </source>
</evidence>
<dbReference type="InterPro" id="IPR011006">
    <property type="entry name" value="CheY-like_superfamily"/>
</dbReference>
<keyword evidence="7" id="KW-0804">Transcription</keyword>
<evidence type="ECO:0000256" key="7">
    <source>
        <dbReference type="ARBA" id="ARBA00023163"/>
    </source>
</evidence>
<dbReference type="InterPro" id="IPR003594">
    <property type="entry name" value="HATPase_dom"/>
</dbReference>
<dbReference type="EMBL" id="CP071793">
    <property type="protein sequence ID" value="QTD51689.1"/>
    <property type="molecule type" value="Genomic_DNA"/>
</dbReference>
<dbReference type="Gene3D" id="2.130.10.10">
    <property type="entry name" value="YVTN repeat-like/Quinoprotein amine dehydrogenase"/>
    <property type="match status" value="2"/>
</dbReference>
<dbReference type="InterPro" id="IPR036097">
    <property type="entry name" value="HisK_dim/P_sf"/>
</dbReference>
<evidence type="ECO:0000259" key="10">
    <source>
        <dbReference type="PROSITE" id="PS01124"/>
    </source>
</evidence>
<evidence type="ECO:0000256" key="3">
    <source>
        <dbReference type="ARBA" id="ARBA00022553"/>
    </source>
</evidence>
<keyword evidence="4" id="KW-0808">Transferase</keyword>
<dbReference type="EC" id="2.7.13.3" evidence="2"/>